<evidence type="ECO:0000313" key="1">
    <source>
        <dbReference type="EMBL" id="OAZ11920.1"/>
    </source>
</evidence>
<organism evidence="1 2">
    <name type="scientific">Thalassospira tepidiphila MCCC 1A03514</name>
    <dbReference type="NCBI Taxonomy" id="1177930"/>
    <lineage>
        <taxon>Bacteria</taxon>
        <taxon>Pseudomonadati</taxon>
        <taxon>Pseudomonadota</taxon>
        <taxon>Alphaproteobacteria</taxon>
        <taxon>Rhodospirillales</taxon>
        <taxon>Thalassospiraceae</taxon>
        <taxon>Thalassospira</taxon>
    </lineage>
</organism>
<dbReference type="EMBL" id="JPVZ01000001">
    <property type="protein sequence ID" value="OAZ11920.1"/>
    <property type="molecule type" value="Genomic_DNA"/>
</dbReference>
<gene>
    <name evidence="1" type="ORF">TH4_02245</name>
</gene>
<proteinExistence type="predicted"/>
<accession>A0A853L3M0</accession>
<evidence type="ECO:0008006" key="3">
    <source>
        <dbReference type="Google" id="ProtNLM"/>
    </source>
</evidence>
<protein>
    <recommendedName>
        <fullName evidence="3">UDP-glycosyltransferase</fullName>
    </recommendedName>
</protein>
<dbReference type="AlphaFoldDB" id="A0A853L3M0"/>
<dbReference type="Proteomes" id="UP000094009">
    <property type="component" value="Unassembled WGS sequence"/>
</dbReference>
<dbReference type="SUPFAM" id="SSF53756">
    <property type="entry name" value="UDP-Glycosyltransferase/glycogen phosphorylase"/>
    <property type="match status" value="1"/>
</dbReference>
<evidence type="ECO:0000313" key="2">
    <source>
        <dbReference type="Proteomes" id="UP000094009"/>
    </source>
</evidence>
<comment type="caution">
    <text evidence="1">The sequence shown here is derived from an EMBL/GenBank/DDBJ whole genome shotgun (WGS) entry which is preliminary data.</text>
</comment>
<name>A0A853L3M0_9PROT</name>
<sequence>MKINHKASSGRALLVSQRPSDYVEMRRCAKTLKNKGWEIHFLYFHGETGSDTDIIASIKQEENEGDFSHVELRQIGMGRRSKTEASSDRLSSFTRLYDYLLALSKRLFLGKIKEFLTKYTTLLILYNSVRIVCFYLSEKRALKGVVKTSSPDVIIVPEDVVGYISPLIIKAGHELNIPTVIIPYTIANEQEAFKSLCGNAHYHLKGIWNRAMGKLFPNWVMSQDGVSLVRMPAPYILGQILTKTSPPNPWMMNSGFANVIAVENLAMKHYYLQSGIPKKKIRVVGSISDDHLAQFKNNKAQEVSRLKGDLHIEGDKPILVVGGCPDQSGCCPSGFEYSDFHQFIVRLGTLLKPLTNVYDVIFRPHPNNLEMGIGLEKYGIIVTEFDTARLVALSDVYLAFASATIRWAIACEVPVVNYDLFHYDYDDFKGVPGVLTVASEDSFKNALESLRPNCDKFRDLQRDAKLAAHRWGMLDGKSADRIVALIEEMCAYEDVVRASE</sequence>
<reference evidence="1 2" key="1">
    <citation type="submission" date="2014-07" db="EMBL/GenBank/DDBJ databases">
        <title>Draft genome sequence of Thalassospira tepidiphila 1-1B.</title>
        <authorList>
            <person name="Lai Q."/>
            <person name="Shao Z."/>
        </authorList>
    </citation>
    <scope>NUCLEOTIDE SEQUENCE [LARGE SCALE GENOMIC DNA]</scope>
    <source>
        <strain evidence="1 2">MCCC 1A03514</strain>
    </source>
</reference>